<sequence length="68" mass="7126">MGVSDTLRHVIARDPVIAACVLLSAIGVGLPLIVPPLRNAFSTAEQIPPPKLSQVVEGMTGKSHKAKE</sequence>
<accession>A0ABP0VMJ3</accession>
<reference evidence="1 2" key="1">
    <citation type="submission" date="2024-02" db="EMBL/GenBank/DDBJ databases">
        <authorList>
            <consortium name="ELIXIR-Norway"/>
            <consortium name="Elixir Norway"/>
        </authorList>
    </citation>
    <scope>NUCLEOTIDE SEQUENCE [LARGE SCALE GENOMIC DNA]</scope>
</reference>
<evidence type="ECO:0000313" key="2">
    <source>
        <dbReference type="Proteomes" id="UP001497444"/>
    </source>
</evidence>
<proteinExistence type="predicted"/>
<keyword evidence="2" id="KW-1185">Reference proteome</keyword>
<gene>
    <name evidence="1" type="ORF">CSSPJE1EN1_LOCUS566</name>
</gene>
<evidence type="ECO:0000313" key="1">
    <source>
        <dbReference type="EMBL" id="CAK9255088.1"/>
    </source>
</evidence>
<dbReference type="Proteomes" id="UP001497444">
    <property type="component" value="Chromosome 1"/>
</dbReference>
<protein>
    <submittedName>
        <fullName evidence="1">Uncharacterized protein</fullName>
    </submittedName>
</protein>
<name>A0ABP0VMJ3_9BRYO</name>
<dbReference type="PANTHER" id="PTHR36026">
    <property type="entry name" value="OS05G0542100 PROTEIN"/>
    <property type="match status" value="1"/>
</dbReference>
<organism evidence="1 2">
    <name type="scientific">Sphagnum jensenii</name>
    <dbReference type="NCBI Taxonomy" id="128206"/>
    <lineage>
        <taxon>Eukaryota</taxon>
        <taxon>Viridiplantae</taxon>
        <taxon>Streptophyta</taxon>
        <taxon>Embryophyta</taxon>
        <taxon>Bryophyta</taxon>
        <taxon>Sphagnophytina</taxon>
        <taxon>Sphagnopsida</taxon>
        <taxon>Sphagnales</taxon>
        <taxon>Sphagnaceae</taxon>
        <taxon>Sphagnum</taxon>
    </lineage>
</organism>
<dbReference type="EMBL" id="OZ020096">
    <property type="protein sequence ID" value="CAK9255088.1"/>
    <property type="molecule type" value="Genomic_DNA"/>
</dbReference>
<dbReference type="PANTHER" id="PTHR36026:SF1">
    <property type="entry name" value="OS05G0542100 PROTEIN"/>
    <property type="match status" value="1"/>
</dbReference>